<reference evidence="4" key="4">
    <citation type="submission" date="2023-10" db="EMBL/GenBank/DDBJ databases">
        <title>Genome of Potential pathogenic bacteria in Crohn's disease.</title>
        <authorList>
            <person name="Rodriguez-Palacios A."/>
        </authorList>
    </citation>
    <scope>NUCLEOTIDE SEQUENCE</scope>
    <source>
        <strain evidence="4">CavFT-hAR62</strain>
    </source>
</reference>
<dbReference type="Proteomes" id="UP000777173">
    <property type="component" value="Unassembled WGS sequence"/>
</dbReference>
<dbReference type="EMBL" id="JAHOAX010000027">
    <property type="protein sequence ID" value="MBV3125372.1"/>
    <property type="molecule type" value="Genomic_DNA"/>
</dbReference>
<evidence type="ECO:0000313" key="4">
    <source>
        <dbReference type="EMBL" id="MDU0270194.1"/>
    </source>
</evidence>
<evidence type="ECO:0000313" key="8">
    <source>
        <dbReference type="EMBL" id="TDB05962.1"/>
    </source>
</evidence>
<evidence type="ECO:0000313" key="10">
    <source>
        <dbReference type="Proteomes" id="UP000294834"/>
    </source>
</evidence>
<dbReference type="Proteomes" id="UP000347681">
    <property type="component" value="Unassembled WGS sequence"/>
</dbReference>
<protein>
    <submittedName>
        <fullName evidence="2">Uncharacterized protein</fullName>
    </submittedName>
</protein>
<evidence type="ECO:0000313" key="5">
    <source>
        <dbReference type="EMBL" id="TDA72541.1"/>
    </source>
</evidence>
<dbReference type="EMBL" id="SLTX01000004">
    <property type="protein sequence ID" value="TDB02572.1"/>
    <property type="molecule type" value="Genomic_DNA"/>
</dbReference>
<comment type="caution">
    <text evidence="2">The sequence shown here is derived from an EMBL/GenBank/DDBJ whole genome shotgun (WGS) entry which is preliminary data.</text>
</comment>
<evidence type="ECO:0000313" key="1">
    <source>
        <dbReference type="EMBL" id="KAA5320948.1"/>
    </source>
</evidence>
<dbReference type="EMBL" id="SLTU01000002">
    <property type="protein sequence ID" value="TDA72541.1"/>
    <property type="molecule type" value="Genomic_DNA"/>
</dbReference>
<accession>A0A076J1V2</accession>
<dbReference type="Proteomes" id="UP000294527">
    <property type="component" value="Unassembled WGS sequence"/>
</dbReference>
<evidence type="ECO:0000313" key="2">
    <source>
        <dbReference type="EMBL" id="KAA5384389.1"/>
    </source>
</evidence>
<dbReference type="KEGG" id="bdh:GV66_05095"/>
<dbReference type="EMBL" id="VVZB01000003">
    <property type="protein sequence ID" value="KAA5384389.1"/>
    <property type="molecule type" value="Genomic_DNA"/>
</dbReference>
<dbReference type="eggNOG" id="ENOG502ZTD7">
    <property type="taxonomic scope" value="Bacteria"/>
</dbReference>
<dbReference type="Proteomes" id="UP000294834">
    <property type="component" value="Unassembled WGS sequence"/>
</dbReference>
<reference evidence="3" key="3">
    <citation type="submission" date="2021-06" db="EMBL/GenBank/DDBJ databases">
        <title>Collection of gut derived symbiotic bacterial strains cultured from healthy donors.</title>
        <authorList>
            <person name="Lin H."/>
            <person name="Littmann E."/>
            <person name="Pamer E.G."/>
        </authorList>
    </citation>
    <scope>NUCLEOTIDE SEQUENCE</scope>
    <source>
        <strain evidence="3">MSK.5.10</strain>
    </source>
</reference>
<evidence type="ECO:0000313" key="12">
    <source>
        <dbReference type="Proteomes" id="UP000481700"/>
    </source>
</evidence>
<dbReference type="Proteomes" id="UP001181086">
    <property type="component" value="Unassembled WGS sequence"/>
</dbReference>
<evidence type="ECO:0000313" key="3">
    <source>
        <dbReference type="EMBL" id="MBV3125372.1"/>
    </source>
</evidence>
<reference evidence="9 10" key="2">
    <citation type="journal article" date="2019" name="Nat. Microbiol.">
        <title>Genomic variation and strain-specific functional adaptation in the human gut microbiome during early life.</title>
        <authorList>
            <person name="Vatanen T."/>
            <person name="Plichta D.R."/>
            <person name="Somani J."/>
            <person name="Munch P.C."/>
            <person name="Arthur T.D."/>
            <person name="Hall A.B."/>
            <person name="Rudolf S."/>
            <person name="Oakeley E.J."/>
            <person name="Ke X."/>
            <person name="Young R.A."/>
            <person name="Haiser H.J."/>
            <person name="Kolde R."/>
            <person name="Yassour M."/>
            <person name="Luopajarvi K."/>
            <person name="Siljander H."/>
            <person name="Virtanen S.M."/>
            <person name="Ilonen J."/>
            <person name="Uibo R."/>
            <person name="Tillmann V."/>
            <person name="Mokurov S."/>
            <person name="Dorshakova N."/>
            <person name="Porter J.A."/>
            <person name="McHardy A.C."/>
            <person name="Lahdesmaki H."/>
            <person name="Vlamakis H."/>
            <person name="Huttenhower C."/>
            <person name="Knip M."/>
            <person name="Xavier R.J."/>
        </authorList>
    </citation>
    <scope>NUCLEOTIDE SEQUENCE [LARGE SCALE GENOMIC DNA]</scope>
    <source>
        <strain evidence="5 9">RJX1047</strain>
        <strain evidence="6 10">RJX1052</strain>
    </source>
</reference>
<proteinExistence type="predicted"/>
<dbReference type="EMBL" id="SLTX01000014">
    <property type="protein sequence ID" value="TDB02017.1"/>
    <property type="molecule type" value="Genomic_DNA"/>
</dbReference>
<dbReference type="EMBL" id="VVZV01000008">
    <property type="protein sequence ID" value="KAA5320948.1"/>
    <property type="molecule type" value="Genomic_DNA"/>
</dbReference>
<dbReference type="Proteomes" id="UP000481700">
    <property type="component" value="Unassembled WGS sequence"/>
</dbReference>
<evidence type="ECO:0000313" key="6">
    <source>
        <dbReference type="EMBL" id="TDB02017.1"/>
    </source>
</evidence>
<organism evidence="2 11">
    <name type="scientific">Phocaeicola dorei</name>
    <dbReference type="NCBI Taxonomy" id="357276"/>
    <lineage>
        <taxon>Bacteria</taxon>
        <taxon>Pseudomonadati</taxon>
        <taxon>Bacteroidota</taxon>
        <taxon>Bacteroidia</taxon>
        <taxon>Bacteroidales</taxon>
        <taxon>Bacteroidaceae</taxon>
        <taxon>Phocaeicola</taxon>
    </lineage>
</organism>
<dbReference type="KEGG" id="bdo:EL88_01075"/>
<dbReference type="EMBL" id="JAWDEV010000010">
    <property type="protein sequence ID" value="MDU0270194.1"/>
    <property type="molecule type" value="Genomic_DNA"/>
</dbReference>
<reference evidence="11 12" key="1">
    <citation type="journal article" date="2019" name="Nat. Med.">
        <title>A library of human gut bacterial isolates paired with longitudinal multiomics data enables mechanistic microbiome research.</title>
        <authorList>
            <person name="Poyet M."/>
            <person name="Groussin M."/>
            <person name="Gibbons S.M."/>
            <person name="Avila-Pacheco J."/>
            <person name="Jiang X."/>
            <person name="Kearney S.M."/>
            <person name="Perrotta A.R."/>
            <person name="Berdy B."/>
            <person name="Zhao S."/>
            <person name="Lieberman T.D."/>
            <person name="Swanson P.K."/>
            <person name="Smith M."/>
            <person name="Roesemann S."/>
            <person name="Alexander J.E."/>
            <person name="Rich S.A."/>
            <person name="Livny J."/>
            <person name="Vlamakis H."/>
            <person name="Clish C."/>
            <person name="Bullock K."/>
            <person name="Deik A."/>
            <person name="Scott J."/>
            <person name="Pierce K.A."/>
            <person name="Xavier R.J."/>
            <person name="Alm E.J."/>
        </authorList>
    </citation>
    <scope>NUCLEOTIDE SEQUENCE [LARGE SCALE GENOMIC DNA]</scope>
    <source>
        <strain evidence="1 12">BIOML-A25</strain>
        <strain evidence="2 11">BIOML-A5</strain>
    </source>
</reference>
<name>A0A076J1V2_9BACT</name>
<evidence type="ECO:0000313" key="7">
    <source>
        <dbReference type="EMBL" id="TDB02572.1"/>
    </source>
</evidence>
<gene>
    <name evidence="5" type="ORF">E1I98_13885</name>
    <name evidence="8" type="ORF">E1J06_00220</name>
    <name evidence="7" type="ORF">E1J06_25030</name>
    <name evidence="6" type="ORF">E1J06_26245</name>
    <name evidence="2" type="ORF">F2Y61_08940</name>
    <name evidence="1" type="ORF">F2Z07_09690</name>
    <name evidence="3" type="ORF">KSU80_19665</name>
    <name evidence="4" type="ORF">RVH45_09850</name>
</gene>
<dbReference type="RefSeq" id="WP_007854899.1">
    <property type="nucleotide sequence ID" value="NZ_BAABYF010000001.1"/>
</dbReference>
<evidence type="ECO:0000313" key="11">
    <source>
        <dbReference type="Proteomes" id="UP000347681"/>
    </source>
</evidence>
<dbReference type="EMBL" id="SLTX01000001">
    <property type="protein sequence ID" value="TDB05962.1"/>
    <property type="molecule type" value="Genomic_DNA"/>
</dbReference>
<dbReference type="AlphaFoldDB" id="A0A076J1V2"/>
<sequence>MIIYMGVGIPIVQSRCYQCADKDAALLTVVDISNYGCTCGCGDVGNKNVKSGSGCSCHHDKMMERKSSDVPCSSVKIQKINLPVLGTSLHLDNVTLSVIHLIFNAYSINFDLLSSVKKESCYTDTSLCRQPPRGYLNLICTLLI</sequence>
<evidence type="ECO:0000313" key="9">
    <source>
        <dbReference type="Proteomes" id="UP000294527"/>
    </source>
</evidence>